<dbReference type="PANTHER" id="PTHR32063">
    <property type="match status" value="1"/>
</dbReference>
<dbReference type="SUPFAM" id="SSF82714">
    <property type="entry name" value="Multidrug efflux transporter AcrB TolC docking domain, DN and DC subdomains"/>
    <property type="match status" value="2"/>
</dbReference>
<sequence>MIAWFARNHVAANLLMVTILFTGLMSLKVNIPLEIFPSFESDTISVQISLRGATPEDAELSLATRVEEAVSDLEGVEELRSRSVEGGTTVTIEVDSGYDPREMLADVKSRVDEIGTFPAEAEAPVIALATRKREVISAAVSGNLSERELRSYAEQVRDDLLQLDGVTQVELGGVRNYEIAIELSQDRLRAYDLTLQEVADRIAASSLDLSAGNIRTDGGDILIRSKGQAYSRDQFEPVVIKTHPDGSLLRLGDLAEVTDGFEESALRTRFNGVPAAMIEVYRVGDQSAIAVADAVKDYIARQQPNLPQGLKLSYWDDDSEIVKSRINTLLTNALQGGVLVLLLLTLFLRPSIAFWVFIGIPVSFMGAFLVMPIFGVTLNILSLFGFILVLGIVVDDAIVTGENIYSHLRGAESGLQASIRGTQEVAVPVTFGVLTTVAAFLPIGFIEGARGALFAQIPVVVIPVLLFSLVESKFVLPAHLKHLKLRHENVEKQGRLAKFQQGFADGFERVILRYYRPLLETAVHHRLTTLALFAGVFILILAMIMSGWTRFVFFPRVQSDTARASLTMPSGTPFEVTDRYILRMVEAARELQEQYRDPATGDSAILNIYSTSGTGGSTEEGQVRFELLPSEQRDESISTRKIVQQWRERIGLIPGAETLTFRAEIGRASDPVDVQLRSSRVTDLEAMAAEVKTRLETYPTLFDITDNLSDGKEELQLELTEQAHLLGLTRSDIIRQVRQKFFGIEVQRVQRGRDDVRVMVRLPLDERQAISGLRDVLISTSQGQVPLDALARLVPGQSAAAIYRVDQQRTVSVVADMDKQNTNTTVLNRDLEQFLSELVRQYPGASFRLEGEAREQRESFTSMLLGLGFVFFVIYSLLAIPFRSYLQPLIVMSVIPFGAIGAIVGHWIMGMDLTIMSLLGLMALIGVVVNDSLVLVDFTNKRCRELQEAGEHSHFEATRQAVLVSGVARFRPVMLTSLTTFIGLMPLLFEKAVQAQFLIPMAVSLGFGIIFATLVTLIMVPVNFMLLEDLRRLGRRLFGDKEPGDKELGDKEPGRTEPQSVH</sequence>
<dbReference type="RefSeq" id="WP_343806004.1">
    <property type="nucleotide sequence ID" value="NZ_BAAAET010000003.1"/>
</dbReference>
<dbReference type="Gene3D" id="3.30.70.1430">
    <property type="entry name" value="Multidrug efflux transporter AcrB pore domain"/>
    <property type="match status" value="2"/>
</dbReference>
<dbReference type="Proteomes" id="UP001499915">
    <property type="component" value="Unassembled WGS sequence"/>
</dbReference>
<dbReference type="Gene3D" id="3.30.70.1440">
    <property type="entry name" value="Multidrug efflux transporter AcrB pore domain"/>
    <property type="match status" value="1"/>
</dbReference>
<feature type="transmembrane region" description="Helical" evidence="2">
    <location>
        <begin position="915"/>
        <end position="936"/>
    </location>
</feature>
<dbReference type="PRINTS" id="PR00702">
    <property type="entry name" value="ACRIFLAVINRP"/>
</dbReference>
<feature type="compositionally biased region" description="Basic and acidic residues" evidence="1">
    <location>
        <begin position="1040"/>
        <end position="1055"/>
    </location>
</feature>
<dbReference type="Pfam" id="PF00873">
    <property type="entry name" value="ACR_tran"/>
    <property type="match status" value="1"/>
</dbReference>
<dbReference type="InterPro" id="IPR001036">
    <property type="entry name" value="Acrflvin-R"/>
</dbReference>
<dbReference type="Gene3D" id="1.20.1640.10">
    <property type="entry name" value="Multidrug efflux transporter AcrB transmembrane domain"/>
    <property type="match status" value="2"/>
</dbReference>
<feature type="transmembrane region" description="Helical" evidence="2">
    <location>
        <begin position="1001"/>
        <end position="1027"/>
    </location>
</feature>
<feature type="transmembrane region" description="Helical" evidence="2">
    <location>
        <begin position="452"/>
        <end position="476"/>
    </location>
</feature>
<name>A0ABP3TCP6_9GAMM</name>
<dbReference type="SUPFAM" id="SSF82866">
    <property type="entry name" value="Multidrug efflux transporter AcrB transmembrane domain"/>
    <property type="match status" value="2"/>
</dbReference>
<keyword evidence="2" id="KW-0812">Transmembrane</keyword>
<dbReference type="PANTHER" id="PTHR32063:SF33">
    <property type="entry name" value="RND SUPERFAMILY EFFLUX PUMP PERMEASE COMPONENT"/>
    <property type="match status" value="1"/>
</dbReference>
<feature type="transmembrane region" description="Helical" evidence="2">
    <location>
        <begin position="527"/>
        <end position="548"/>
    </location>
</feature>
<gene>
    <name evidence="3" type="ORF">GCM10009104_22690</name>
</gene>
<evidence type="ECO:0000313" key="3">
    <source>
        <dbReference type="EMBL" id="GAA0694659.1"/>
    </source>
</evidence>
<organism evidence="3 4">
    <name type="scientific">Marinobacterium maritimum</name>
    <dbReference type="NCBI Taxonomy" id="500162"/>
    <lineage>
        <taxon>Bacteria</taxon>
        <taxon>Pseudomonadati</taxon>
        <taxon>Pseudomonadota</taxon>
        <taxon>Gammaproteobacteria</taxon>
        <taxon>Oceanospirillales</taxon>
        <taxon>Oceanospirillaceae</taxon>
        <taxon>Marinobacterium</taxon>
    </lineage>
</organism>
<dbReference type="EMBL" id="BAAAET010000003">
    <property type="protein sequence ID" value="GAA0694659.1"/>
    <property type="molecule type" value="Genomic_DNA"/>
</dbReference>
<keyword evidence="2" id="KW-1133">Transmembrane helix</keyword>
<feature type="transmembrane region" description="Helical" evidence="2">
    <location>
        <begin position="889"/>
        <end position="909"/>
    </location>
</feature>
<feature type="transmembrane region" description="Helical" evidence="2">
    <location>
        <begin position="973"/>
        <end position="989"/>
    </location>
</feature>
<evidence type="ECO:0000256" key="2">
    <source>
        <dbReference type="SAM" id="Phobius"/>
    </source>
</evidence>
<evidence type="ECO:0000256" key="1">
    <source>
        <dbReference type="SAM" id="MobiDB-lite"/>
    </source>
</evidence>
<keyword evidence="4" id="KW-1185">Reference proteome</keyword>
<dbReference type="SUPFAM" id="SSF82693">
    <property type="entry name" value="Multidrug efflux transporter AcrB pore domain, PN1, PN2, PC1 and PC2 subdomains"/>
    <property type="match status" value="2"/>
</dbReference>
<comment type="caution">
    <text evidence="3">The sequence shown here is derived from an EMBL/GenBank/DDBJ whole genome shotgun (WGS) entry which is preliminary data.</text>
</comment>
<dbReference type="InterPro" id="IPR027463">
    <property type="entry name" value="AcrB_DN_DC_subdom"/>
</dbReference>
<feature type="region of interest" description="Disordered" evidence="1">
    <location>
        <begin position="1040"/>
        <end position="1062"/>
    </location>
</feature>
<proteinExistence type="predicted"/>
<accession>A0ABP3TCP6</accession>
<reference evidence="4" key="1">
    <citation type="journal article" date="2019" name="Int. J. Syst. Evol. Microbiol.">
        <title>The Global Catalogue of Microorganisms (GCM) 10K type strain sequencing project: providing services to taxonomists for standard genome sequencing and annotation.</title>
        <authorList>
            <consortium name="The Broad Institute Genomics Platform"/>
            <consortium name="The Broad Institute Genome Sequencing Center for Infectious Disease"/>
            <person name="Wu L."/>
            <person name="Ma J."/>
        </authorList>
    </citation>
    <scope>NUCLEOTIDE SEQUENCE [LARGE SCALE GENOMIC DNA]</scope>
    <source>
        <strain evidence="4">JCM 15134</strain>
    </source>
</reference>
<evidence type="ECO:0000313" key="4">
    <source>
        <dbReference type="Proteomes" id="UP001499915"/>
    </source>
</evidence>
<dbReference type="Gene3D" id="3.30.2090.10">
    <property type="entry name" value="Multidrug efflux transporter AcrB TolC docking domain, DN and DC subdomains"/>
    <property type="match status" value="2"/>
</dbReference>
<protein>
    <submittedName>
        <fullName evidence="3">Efflux RND transporter permease subunit</fullName>
    </submittedName>
</protein>
<feature type="transmembrane region" description="Helical" evidence="2">
    <location>
        <begin position="329"/>
        <end position="347"/>
    </location>
</feature>
<feature type="transmembrane region" description="Helical" evidence="2">
    <location>
        <begin position="863"/>
        <end position="882"/>
    </location>
</feature>
<feature type="transmembrane region" description="Helical" evidence="2">
    <location>
        <begin position="425"/>
        <end position="446"/>
    </location>
</feature>
<dbReference type="Gene3D" id="3.30.70.1320">
    <property type="entry name" value="Multidrug efflux transporter AcrB pore domain like"/>
    <property type="match status" value="1"/>
</dbReference>
<keyword evidence="2" id="KW-0472">Membrane</keyword>